<feature type="region of interest" description="Disordered" evidence="1">
    <location>
        <begin position="68"/>
        <end position="88"/>
    </location>
</feature>
<feature type="chain" id="PRO_5012542885" evidence="2">
    <location>
        <begin position="16"/>
        <end position="88"/>
    </location>
</feature>
<dbReference type="EMBL" id="KQ965020">
    <property type="protein sequence ID" value="KXN65006.1"/>
    <property type="molecule type" value="Genomic_DNA"/>
</dbReference>
<sequence>MKLKYVLILVPLAQSSPLVGDLGKLFNSSETNAGLLGSLPVVGPLIDGVFGQFLRGIPIVGEILGGNQGQPHIPQQGSGIGTATSTAR</sequence>
<feature type="compositionally biased region" description="Polar residues" evidence="1">
    <location>
        <begin position="69"/>
        <end position="88"/>
    </location>
</feature>
<feature type="signal peptide" evidence="2">
    <location>
        <begin position="1"/>
        <end position="15"/>
    </location>
</feature>
<evidence type="ECO:0000256" key="1">
    <source>
        <dbReference type="SAM" id="MobiDB-lite"/>
    </source>
</evidence>
<dbReference type="AlphaFoldDB" id="A0A137NQG3"/>
<keyword evidence="2" id="KW-0732">Signal</keyword>
<reference evidence="3 4" key="1">
    <citation type="journal article" date="2015" name="Genome Biol. Evol.">
        <title>Phylogenomic analyses indicate that early fungi evolved digesting cell walls of algal ancestors of land plants.</title>
        <authorList>
            <person name="Chang Y."/>
            <person name="Wang S."/>
            <person name="Sekimoto S."/>
            <person name="Aerts A.L."/>
            <person name="Choi C."/>
            <person name="Clum A."/>
            <person name="LaButti K.M."/>
            <person name="Lindquist E.A."/>
            <person name="Yee Ngan C."/>
            <person name="Ohm R.A."/>
            <person name="Salamov A.A."/>
            <person name="Grigoriev I.V."/>
            <person name="Spatafora J.W."/>
            <person name="Berbee M.L."/>
        </authorList>
    </citation>
    <scope>NUCLEOTIDE SEQUENCE [LARGE SCALE GENOMIC DNA]</scope>
    <source>
        <strain evidence="3 4">NRRL 28638</strain>
    </source>
</reference>
<evidence type="ECO:0000313" key="3">
    <source>
        <dbReference type="EMBL" id="KXN65006.1"/>
    </source>
</evidence>
<organism evidence="3 4">
    <name type="scientific">Conidiobolus coronatus (strain ATCC 28846 / CBS 209.66 / NRRL 28638)</name>
    <name type="common">Delacroixia coronata</name>
    <dbReference type="NCBI Taxonomy" id="796925"/>
    <lineage>
        <taxon>Eukaryota</taxon>
        <taxon>Fungi</taxon>
        <taxon>Fungi incertae sedis</taxon>
        <taxon>Zoopagomycota</taxon>
        <taxon>Entomophthoromycotina</taxon>
        <taxon>Entomophthoromycetes</taxon>
        <taxon>Entomophthorales</taxon>
        <taxon>Ancylistaceae</taxon>
        <taxon>Conidiobolus</taxon>
    </lineage>
</organism>
<keyword evidence="4" id="KW-1185">Reference proteome</keyword>
<accession>A0A137NQG3</accession>
<evidence type="ECO:0000313" key="4">
    <source>
        <dbReference type="Proteomes" id="UP000070444"/>
    </source>
</evidence>
<name>A0A137NQG3_CONC2</name>
<protein>
    <submittedName>
        <fullName evidence="3">Uncharacterized protein</fullName>
    </submittedName>
</protein>
<proteinExistence type="predicted"/>
<gene>
    <name evidence="3" type="ORF">CONCODRAFT_13560</name>
</gene>
<dbReference type="Proteomes" id="UP000070444">
    <property type="component" value="Unassembled WGS sequence"/>
</dbReference>
<evidence type="ECO:0000256" key="2">
    <source>
        <dbReference type="SAM" id="SignalP"/>
    </source>
</evidence>